<feature type="transmembrane region" description="Helical" evidence="1">
    <location>
        <begin position="57"/>
        <end position="78"/>
    </location>
</feature>
<gene>
    <name evidence="2" type="ORF">U27_00928</name>
</gene>
<dbReference type="Proteomes" id="UP000030661">
    <property type="component" value="Unassembled WGS sequence"/>
</dbReference>
<feature type="transmembrane region" description="Helical" evidence="1">
    <location>
        <begin position="198"/>
        <end position="217"/>
    </location>
</feature>
<dbReference type="STRING" id="1499967.U27_00928"/>
<evidence type="ECO:0008006" key="4">
    <source>
        <dbReference type="Google" id="ProtNLM"/>
    </source>
</evidence>
<dbReference type="eggNOG" id="COG3872">
    <property type="taxonomic scope" value="Bacteria"/>
</dbReference>
<organism evidence="2">
    <name type="scientific">Vecturithrix granuli</name>
    <dbReference type="NCBI Taxonomy" id="1499967"/>
    <lineage>
        <taxon>Bacteria</taxon>
        <taxon>Candidatus Moduliflexota</taxon>
        <taxon>Candidatus Vecturitrichia</taxon>
        <taxon>Candidatus Vecturitrichales</taxon>
        <taxon>Candidatus Vecturitrichaceae</taxon>
        <taxon>Candidatus Vecturithrix</taxon>
    </lineage>
</organism>
<keyword evidence="1" id="KW-0812">Transmembrane</keyword>
<reference evidence="2" key="1">
    <citation type="journal article" date="2015" name="PeerJ">
        <title>First genomic representation of candidate bacterial phylum KSB3 points to enhanced environmental sensing as a trigger of wastewater bulking.</title>
        <authorList>
            <person name="Sekiguchi Y."/>
            <person name="Ohashi A."/>
            <person name="Parks D.H."/>
            <person name="Yamauchi T."/>
            <person name="Tyson G.W."/>
            <person name="Hugenholtz P."/>
        </authorList>
    </citation>
    <scope>NUCLEOTIDE SEQUENCE [LARGE SCALE GENOMIC DNA]</scope>
</reference>
<dbReference type="AlphaFoldDB" id="A0A081C8X5"/>
<evidence type="ECO:0000313" key="2">
    <source>
        <dbReference type="EMBL" id="GAK61030.1"/>
    </source>
</evidence>
<protein>
    <recommendedName>
        <fullName evidence="4">DUF1385 domain-containing protein</fullName>
    </recommendedName>
</protein>
<keyword evidence="1" id="KW-1133">Transmembrane helix</keyword>
<dbReference type="PANTHER" id="PTHR42867:SF1">
    <property type="entry name" value="MEMBRANE PROTEIN-RELATED"/>
    <property type="match status" value="1"/>
</dbReference>
<dbReference type="InterPro" id="IPR010787">
    <property type="entry name" value="DUF1385"/>
</dbReference>
<evidence type="ECO:0000256" key="1">
    <source>
        <dbReference type="SAM" id="Phobius"/>
    </source>
</evidence>
<evidence type="ECO:0000313" key="3">
    <source>
        <dbReference type="Proteomes" id="UP000030661"/>
    </source>
</evidence>
<dbReference type="EMBL" id="DF820476">
    <property type="protein sequence ID" value="GAK61030.1"/>
    <property type="molecule type" value="Genomic_DNA"/>
</dbReference>
<dbReference type="PANTHER" id="PTHR42867">
    <property type="entry name" value="MEMBRANE PROTEIN-RELATED"/>
    <property type="match status" value="1"/>
</dbReference>
<dbReference type="Pfam" id="PF07136">
    <property type="entry name" value="DUF1385"/>
    <property type="match status" value="1"/>
</dbReference>
<name>A0A081C8X5_VECG1</name>
<keyword evidence="1" id="KW-0472">Membrane</keyword>
<proteinExistence type="predicted"/>
<feature type="transmembrane region" description="Helical" evidence="1">
    <location>
        <begin position="133"/>
        <end position="152"/>
    </location>
</feature>
<keyword evidence="3" id="KW-1185">Reference proteome</keyword>
<sequence>MTPKTINVGGQAVIEGVMMRSPAALAIAVRIPSGEITVKTQKLKDLASRPKILQLPVIRGVVTLFQALTLGIQALNFSANQSLEEEEGELGAGVLTLTIGFAFVLGIALFVYLPLFLTNLLKDVLPLVATSTVLFNLIDGLLRVMIFLAYLIGISQIKDLRRVFEYHGAEHKTIYTYENGEDLTVEQAQRYSTLHPRCGTNFLLIVMLMSILVFSILRSDAPFYIKFASRLVFVPLIAGISYEIIRFAGKHQDKTWVRWLTKPGLSLQKITTKPPSADQLEVAIRALQEVLQMEKDRPDSTRNAMEVVL</sequence>
<accession>A0A081C8X5</accession>
<feature type="transmembrane region" description="Helical" evidence="1">
    <location>
        <begin position="90"/>
        <end position="113"/>
    </location>
</feature>
<dbReference type="HOGENOM" id="CLU_038140_0_0_0"/>
<feature type="transmembrane region" description="Helical" evidence="1">
    <location>
        <begin position="223"/>
        <end position="245"/>
    </location>
</feature>